<comment type="cofactor">
    <cofactor evidence="1">
        <name>FAD</name>
        <dbReference type="ChEBI" id="CHEBI:57692"/>
    </cofactor>
</comment>
<evidence type="ECO:0000256" key="2">
    <source>
        <dbReference type="ARBA" id="ARBA00010790"/>
    </source>
</evidence>
<evidence type="ECO:0000256" key="1">
    <source>
        <dbReference type="ARBA" id="ARBA00001974"/>
    </source>
</evidence>
<comment type="similarity">
    <text evidence="2">Belongs to the GMC oxidoreductase family.</text>
</comment>
<dbReference type="Pfam" id="PF00890">
    <property type="entry name" value="FAD_binding_2"/>
    <property type="match status" value="1"/>
</dbReference>
<dbReference type="Proteomes" id="UP001218231">
    <property type="component" value="Chromosome"/>
</dbReference>
<keyword evidence="3" id="KW-0285">Flavoprotein</keyword>
<organism evidence="8 9">
    <name type="scientific">Novosphingobium humi</name>
    <dbReference type="NCBI Taxonomy" id="2282397"/>
    <lineage>
        <taxon>Bacteria</taxon>
        <taxon>Pseudomonadati</taxon>
        <taxon>Pseudomonadota</taxon>
        <taxon>Alphaproteobacteria</taxon>
        <taxon>Sphingomonadales</taxon>
        <taxon>Sphingomonadaceae</taxon>
        <taxon>Novosphingobium</taxon>
    </lineage>
</organism>
<dbReference type="InterPro" id="IPR051473">
    <property type="entry name" value="P2Ox-like"/>
</dbReference>
<accession>A0ABY7TVH0</accession>
<dbReference type="InterPro" id="IPR036188">
    <property type="entry name" value="FAD/NAD-bd_sf"/>
</dbReference>
<evidence type="ECO:0000256" key="4">
    <source>
        <dbReference type="ARBA" id="ARBA00022827"/>
    </source>
</evidence>
<dbReference type="PANTHER" id="PTHR42784">
    <property type="entry name" value="PYRANOSE 2-OXIDASE"/>
    <property type="match status" value="1"/>
</dbReference>
<dbReference type="SUPFAM" id="SSF51905">
    <property type="entry name" value="FAD/NAD(P)-binding domain"/>
    <property type="match status" value="1"/>
</dbReference>
<evidence type="ECO:0000313" key="9">
    <source>
        <dbReference type="Proteomes" id="UP001218231"/>
    </source>
</evidence>
<dbReference type="Gene3D" id="3.50.50.60">
    <property type="entry name" value="FAD/NAD(P)-binding domain"/>
    <property type="match status" value="2"/>
</dbReference>
<evidence type="ECO:0000259" key="6">
    <source>
        <dbReference type="Pfam" id="PF00890"/>
    </source>
</evidence>
<keyword evidence="9" id="KW-1185">Reference proteome</keyword>
<evidence type="ECO:0000256" key="3">
    <source>
        <dbReference type="ARBA" id="ARBA00022630"/>
    </source>
</evidence>
<dbReference type="PRINTS" id="PR00411">
    <property type="entry name" value="PNDRDTASEI"/>
</dbReference>
<dbReference type="PANTHER" id="PTHR42784:SF1">
    <property type="entry name" value="PYRANOSE 2-OXIDASE"/>
    <property type="match status" value="1"/>
</dbReference>
<dbReference type="EMBL" id="CP117417">
    <property type="protein sequence ID" value="WCT77252.1"/>
    <property type="molecule type" value="Genomic_DNA"/>
</dbReference>
<protein>
    <submittedName>
        <fullName evidence="8">GMC family oxidoreductase</fullName>
    </submittedName>
</protein>
<dbReference type="InterPro" id="IPR003953">
    <property type="entry name" value="FAD-dep_OxRdtase_2_FAD-bd"/>
</dbReference>
<dbReference type="Pfam" id="PF05199">
    <property type="entry name" value="GMC_oxred_C"/>
    <property type="match status" value="1"/>
</dbReference>
<feature type="domain" description="FAD-dependent oxidoreductase 2 FAD-binding" evidence="6">
    <location>
        <begin position="16"/>
        <end position="48"/>
    </location>
</feature>
<proteinExistence type="inferred from homology"/>
<evidence type="ECO:0000259" key="7">
    <source>
        <dbReference type="Pfam" id="PF05199"/>
    </source>
</evidence>
<reference evidence="8 9" key="1">
    <citation type="submission" date="2023-02" db="EMBL/GenBank/DDBJ databases">
        <title>Genome sequence of Novosphingobium humi KACC 19094.</title>
        <authorList>
            <person name="Kim S."/>
            <person name="Heo J."/>
            <person name="Kwon S.-W."/>
        </authorList>
    </citation>
    <scope>NUCLEOTIDE SEQUENCE [LARGE SCALE GENOMIC DNA]</scope>
    <source>
        <strain evidence="8 9">KACC 19094</strain>
    </source>
</reference>
<keyword evidence="5" id="KW-0560">Oxidoreductase</keyword>
<name>A0ABY7TVH0_9SPHN</name>
<evidence type="ECO:0000313" key="8">
    <source>
        <dbReference type="EMBL" id="WCT77252.1"/>
    </source>
</evidence>
<evidence type="ECO:0000256" key="5">
    <source>
        <dbReference type="ARBA" id="ARBA00023002"/>
    </source>
</evidence>
<gene>
    <name evidence="8" type="ORF">PQ457_15245</name>
</gene>
<dbReference type="RefSeq" id="WP_273617633.1">
    <property type="nucleotide sequence ID" value="NZ_CP117417.1"/>
</dbReference>
<keyword evidence="4" id="KW-0274">FAD</keyword>
<dbReference type="SUPFAM" id="SSF54373">
    <property type="entry name" value="FAD-linked reductases, C-terminal domain"/>
    <property type="match status" value="1"/>
</dbReference>
<feature type="domain" description="Glucose-methanol-choline oxidoreductase C-terminal" evidence="7">
    <location>
        <begin position="371"/>
        <end position="500"/>
    </location>
</feature>
<sequence>MIRHLTPDTQERIEADVLVIGAGTAGLAVAVRLAQQGLRVVALESGVEKQEGEEHPLNEVEFARRYYDGAAHGRFRCLGGTSTRWGGALIPFLKGDLDPAQWPVAHEDIVAYAPAVEEFFGLSKGDYSAPGLGGFVSDDFVPRLAKWPPFASRNVANLVDGALKGPSAPVIWLGATATEFRLEGDRIAQVVARGHQGGELTIAAREVVFSAGAIETTRLLLLLDHQNGQRIFAPHDQLGRYFSDHLSVVIGRLEPQDRRKLNRLAGFQFSNGGAMRNLRFELTDHTGLRETIPPCFAHIAFVSEESGGFNALRDLFRYLQQRRLPPVSVLASLARSLPWLTRAVWWRFVEKRLLYPDDAEVQLHMVIEQAPLPENRIRLSPDRKDVFGLPLAVVDWDVAPRDLDSLEKAANAYEAAWKGSALGDLARVVRRPGDDVLRELQDSGGVFHPVGSTRMGPDRANGVVDGDLRPYGLANATVLATSVLPNSGGANPTMMLMMLAFRAADRLAKDLRPA</sequence>
<dbReference type="InterPro" id="IPR007867">
    <property type="entry name" value="GMC_OxRtase_C"/>
</dbReference>